<dbReference type="AlphaFoldDB" id="A0ABD2JW55"/>
<dbReference type="HAMAP" id="MF_00580">
    <property type="entry name" value="CH10"/>
    <property type="match status" value="1"/>
</dbReference>
<proteinExistence type="inferred from homology"/>
<dbReference type="CDD" id="cd00320">
    <property type="entry name" value="cpn10"/>
    <property type="match status" value="1"/>
</dbReference>
<dbReference type="PANTHER" id="PTHR10772:SF0">
    <property type="entry name" value="10 KDA HEAT SHOCK PROTEIN, MITOCHONDRIAL"/>
    <property type="match status" value="1"/>
</dbReference>
<dbReference type="PRINTS" id="PR00297">
    <property type="entry name" value="CHAPERONIN10"/>
</dbReference>
<keyword evidence="8" id="KW-1185">Reference proteome</keyword>
<dbReference type="PANTHER" id="PTHR10772">
    <property type="entry name" value="10 KDA HEAT SHOCK PROTEIN"/>
    <property type="match status" value="1"/>
</dbReference>
<comment type="similarity">
    <text evidence="1 6">Belongs to the GroES chaperonin family.</text>
</comment>
<evidence type="ECO:0000256" key="6">
    <source>
        <dbReference type="RuleBase" id="RU003479"/>
    </source>
</evidence>
<evidence type="ECO:0000256" key="5">
    <source>
        <dbReference type="ARBA" id="ARBA00031971"/>
    </source>
</evidence>
<dbReference type="Gene3D" id="2.30.33.40">
    <property type="entry name" value="GroES chaperonin"/>
    <property type="match status" value="1"/>
</dbReference>
<dbReference type="FunFam" id="2.30.33.40:FF:000002">
    <property type="entry name" value="10 kDa chaperonin, mitochondrial"/>
    <property type="match status" value="1"/>
</dbReference>
<dbReference type="GO" id="GO:0005739">
    <property type="term" value="C:mitochondrion"/>
    <property type="evidence" value="ECO:0007669"/>
    <property type="project" value="UniProtKB-ARBA"/>
</dbReference>
<dbReference type="InterPro" id="IPR011032">
    <property type="entry name" value="GroES-like_sf"/>
</dbReference>
<evidence type="ECO:0000256" key="2">
    <source>
        <dbReference type="ARBA" id="ARBA00018842"/>
    </source>
</evidence>
<evidence type="ECO:0000313" key="8">
    <source>
        <dbReference type="Proteomes" id="UP001620645"/>
    </source>
</evidence>
<dbReference type="Pfam" id="PF00166">
    <property type="entry name" value="Cpn10"/>
    <property type="match status" value="1"/>
</dbReference>
<evidence type="ECO:0000256" key="1">
    <source>
        <dbReference type="ARBA" id="ARBA00006975"/>
    </source>
</evidence>
<dbReference type="InterPro" id="IPR020818">
    <property type="entry name" value="Chaperonin_GroES"/>
</dbReference>
<dbReference type="InterPro" id="IPR037124">
    <property type="entry name" value="Chaperonin_GroES_sf"/>
</dbReference>
<name>A0ABD2JW55_HETSC</name>
<organism evidence="7 8">
    <name type="scientific">Heterodera schachtii</name>
    <name type="common">Sugarbeet cyst nematode worm</name>
    <name type="synonym">Tylenchus schachtii</name>
    <dbReference type="NCBI Taxonomy" id="97005"/>
    <lineage>
        <taxon>Eukaryota</taxon>
        <taxon>Metazoa</taxon>
        <taxon>Ecdysozoa</taxon>
        <taxon>Nematoda</taxon>
        <taxon>Chromadorea</taxon>
        <taxon>Rhabditida</taxon>
        <taxon>Tylenchina</taxon>
        <taxon>Tylenchomorpha</taxon>
        <taxon>Tylenchoidea</taxon>
        <taxon>Heteroderidae</taxon>
        <taxon>Heteroderinae</taxon>
        <taxon>Heterodera</taxon>
    </lineage>
</organism>
<protein>
    <recommendedName>
        <fullName evidence="2">10 kDa heat shock protein, mitochondrial</fullName>
    </recommendedName>
    <alternativeName>
        <fullName evidence="4">10 kDa chaperonin</fullName>
    </alternativeName>
    <alternativeName>
        <fullName evidence="5">Chaperonin 10</fullName>
    </alternativeName>
</protein>
<accession>A0ABD2JW55</accession>
<evidence type="ECO:0000313" key="7">
    <source>
        <dbReference type="EMBL" id="KAL3094789.1"/>
    </source>
</evidence>
<dbReference type="SUPFAM" id="SSF50129">
    <property type="entry name" value="GroES-like"/>
    <property type="match status" value="1"/>
</dbReference>
<sequence length="111" mass="12514">MLGQFSKLSVRCYASATSFRPFFDRVLIERFLPEQKTKGGIMIPEKAQGKVLEGTVVAIGPGYRNDEGKTIPMQLQIGDRVLLPEYGGAKIVMEDKEYHVFRESDIIGKFE</sequence>
<comment type="caution">
    <text evidence="7">The sequence shown here is derived from an EMBL/GenBank/DDBJ whole genome shotgun (WGS) entry which is preliminary data.</text>
</comment>
<dbReference type="Proteomes" id="UP001620645">
    <property type="component" value="Unassembled WGS sequence"/>
</dbReference>
<evidence type="ECO:0000256" key="3">
    <source>
        <dbReference type="ARBA" id="ARBA00023186"/>
    </source>
</evidence>
<dbReference type="EMBL" id="JBICCN010000086">
    <property type="protein sequence ID" value="KAL3094789.1"/>
    <property type="molecule type" value="Genomic_DNA"/>
</dbReference>
<evidence type="ECO:0000256" key="4">
    <source>
        <dbReference type="ARBA" id="ARBA00029976"/>
    </source>
</evidence>
<gene>
    <name evidence="7" type="ORF">niasHS_006084</name>
</gene>
<dbReference type="SMART" id="SM00883">
    <property type="entry name" value="Cpn10"/>
    <property type="match status" value="1"/>
</dbReference>
<keyword evidence="3 6" id="KW-0143">Chaperone</keyword>
<reference evidence="7 8" key="1">
    <citation type="submission" date="2024-10" db="EMBL/GenBank/DDBJ databases">
        <authorList>
            <person name="Kim D."/>
        </authorList>
    </citation>
    <scope>NUCLEOTIDE SEQUENCE [LARGE SCALE GENOMIC DNA]</scope>
    <source>
        <strain evidence="7">Taebaek</strain>
    </source>
</reference>